<dbReference type="Gene3D" id="1.10.287.950">
    <property type="entry name" value="Methyl-accepting chemotaxis protein"/>
    <property type="match status" value="1"/>
</dbReference>
<dbReference type="GO" id="GO:0007165">
    <property type="term" value="P:signal transduction"/>
    <property type="evidence" value="ECO:0007669"/>
    <property type="project" value="UniProtKB-KW"/>
</dbReference>
<evidence type="ECO:0000259" key="3">
    <source>
        <dbReference type="PROSITE" id="PS50111"/>
    </source>
</evidence>
<name>A0A8S8X6F0_9PROT</name>
<dbReference type="SMART" id="SM00283">
    <property type="entry name" value="MA"/>
    <property type="match status" value="1"/>
</dbReference>
<evidence type="ECO:0000313" key="4">
    <source>
        <dbReference type="EMBL" id="GIL38718.1"/>
    </source>
</evidence>
<keyword evidence="5" id="KW-1185">Reference proteome</keyword>
<evidence type="ECO:0000313" key="5">
    <source>
        <dbReference type="Proteomes" id="UP000681075"/>
    </source>
</evidence>
<dbReference type="PANTHER" id="PTHR32089">
    <property type="entry name" value="METHYL-ACCEPTING CHEMOTAXIS PROTEIN MCPB"/>
    <property type="match status" value="1"/>
</dbReference>
<organism evidence="4 5">
    <name type="scientific">Roseiterribacter gracilis</name>
    <dbReference type="NCBI Taxonomy" id="2812848"/>
    <lineage>
        <taxon>Bacteria</taxon>
        <taxon>Pseudomonadati</taxon>
        <taxon>Pseudomonadota</taxon>
        <taxon>Alphaproteobacteria</taxon>
        <taxon>Rhodospirillales</taxon>
        <taxon>Roseiterribacteraceae</taxon>
        <taxon>Roseiterribacter</taxon>
    </lineage>
</organism>
<comment type="caution">
    <text evidence="4">The sequence shown here is derived from an EMBL/GenBank/DDBJ whole genome shotgun (WGS) entry which is preliminary data.</text>
</comment>
<dbReference type="SUPFAM" id="SSF58104">
    <property type="entry name" value="Methyl-accepting chemotaxis protein (MCP) signaling domain"/>
    <property type="match status" value="1"/>
</dbReference>
<dbReference type="AlphaFoldDB" id="A0A8S8X6F0"/>
<gene>
    <name evidence="4" type="ORF">TMPK1_09550</name>
</gene>
<sequence length="451" mass="47062">MQRFVRQRAEIPEVPLPQADTGRDARLLARIAALREGTYDTSAPAGTDPVEHALAELAAHLAEQDGGRLDRMVEISIQTAENAIATARLIGAAQRGQGGAASVTQAATDGLAGLEQVRAASADTLDAAERLRSIARDSAAAVGDTMVTMDTVERGVTDAAALAVRLAARSDEIRSALNSITTIASQTKMLALNAAIEAARAGGDVGRGFGVVAVEVRSLSQQTAEAAAAIDQVVGTVQREIDQIAMTMQAGVQAVDRGRGKIEALRAQVDESADRSAGIATRVGEMRDALSAQTVAAGNVCSSADAIQHAAGEILGQAERLADATDHVQGHASRALGNLAKLAIPGRDLKLARADHVIWKKRLADMATGRARLREDELADPRASRFGRFLYGAAANVANFAQLDAAHRRVHAHGVEAARAFEAGELALGLAAFGRVEEASAQLLAELTRAR</sequence>
<evidence type="ECO:0000256" key="1">
    <source>
        <dbReference type="ARBA" id="ARBA00023224"/>
    </source>
</evidence>
<feature type="domain" description="Methyl-accepting transducer" evidence="3">
    <location>
        <begin position="78"/>
        <end position="308"/>
    </location>
</feature>
<evidence type="ECO:0000256" key="2">
    <source>
        <dbReference type="PROSITE-ProRule" id="PRU00284"/>
    </source>
</evidence>
<reference evidence="4" key="1">
    <citation type="submission" date="2021-02" db="EMBL/GenBank/DDBJ databases">
        <title>Genome sequence of Rhodospirillales sp. strain TMPK1 isolated from soil.</title>
        <authorList>
            <person name="Nakai R."/>
            <person name="Kusada H."/>
            <person name="Tamaki H."/>
        </authorList>
    </citation>
    <scope>NUCLEOTIDE SEQUENCE</scope>
    <source>
        <strain evidence="4">TMPK1</strain>
    </source>
</reference>
<dbReference type="Gene3D" id="1.20.120.30">
    <property type="entry name" value="Aspartate receptor, ligand-binding domain"/>
    <property type="match status" value="1"/>
</dbReference>
<dbReference type="InterPro" id="IPR025991">
    <property type="entry name" value="Chemoreceptor_zinc-bind_dom"/>
</dbReference>
<keyword evidence="1 2" id="KW-0807">Transducer</keyword>
<dbReference type="Proteomes" id="UP000681075">
    <property type="component" value="Unassembled WGS sequence"/>
</dbReference>
<dbReference type="EMBL" id="BOPV01000001">
    <property type="protein sequence ID" value="GIL38718.1"/>
    <property type="molecule type" value="Genomic_DNA"/>
</dbReference>
<dbReference type="RefSeq" id="WP_420241774.1">
    <property type="nucleotide sequence ID" value="NZ_BOPV01000001.1"/>
</dbReference>
<dbReference type="Pfam" id="PF13682">
    <property type="entry name" value="CZB"/>
    <property type="match status" value="1"/>
</dbReference>
<dbReference type="InterPro" id="IPR004089">
    <property type="entry name" value="MCPsignal_dom"/>
</dbReference>
<accession>A0A8S8X6F0</accession>
<dbReference type="Pfam" id="PF00015">
    <property type="entry name" value="MCPsignal"/>
    <property type="match status" value="1"/>
</dbReference>
<dbReference type="PANTHER" id="PTHR32089:SF112">
    <property type="entry name" value="LYSOZYME-LIKE PROTEIN-RELATED"/>
    <property type="match status" value="1"/>
</dbReference>
<dbReference type="PROSITE" id="PS50111">
    <property type="entry name" value="CHEMOTAXIS_TRANSDUC_2"/>
    <property type="match status" value="1"/>
</dbReference>
<proteinExistence type="predicted"/>
<protein>
    <recommendedName>
        <fullName evidence="3">Methyl-accepting transducer domain-containing protein</fullName>
    </recommendedName>
</protein>
<dbReference type="GO" id="GO:0016020">
    <property type="term" value="C:membrane"/>
    <property type="evidence" value="ECO:0007669"/>
    <property type="project" value="InterPro"/>
</dbReference>